<organism evidence="1 2">
    <name type="scientific">Jaapia argillacea MUCL 33604</name>
    <dbReference type="NCBI Taxonomy" id="933084"/>
    <lineage>
        <taxon>Eukaryota</taxon>
        <taxon>Fungi</taxon>
        <taxon>Dikarya</taxon>
        <taxon>Basidiomycota</taxon>
        <taxon>Agaricomycotina</taxon>
        <taxon>Agaricomycetes</taxon>
        <taxon>Agaricomycetidae</taxon>
        <taxon>Jaapiales</taxon>
        <taxon>Jaapiaceae</taxon>
        <taxon>Jaapia</taxon>
    </lineage>
</organism>
<dbReference type="AlphaFoldDB" id="A0A067PRS0"/>
<dbReference type="Proteomes" id="UP000027265">
    <property type="component" value="Unassembled WGS sequence"/>
</dbReference>
<dbReference type="HOGENOM" id="CLU_1722638_0_0_1"/>
<gene>
    <name evidence="1" type="ORF">JAAARDRAFT_193834</name>
</gene>
<dbReference type="SUPFAM" id="SSF54768">
    <property type="entry name" value="dsRNA-binding domain-like"/>
    <property type="match status" value="1"/>
</dbReference>
<dbReference type="EMBL" id="KL197719">
    <property type="protein sequence ID" value="KDQ57518.1"/>
    <property type="molecule type" value="Genomic_DNA"/>
</dbReference>
<reference evidence="2" key="1">
    <citation type="journal article" date="2014" name="Proc. Natl. Acad. Sci. U.S.A.">
        <title>Extensive sampling of basidiomycete genomes demonstrates inadequacy of the white-rot/brown-rot paradigm for wood decay fungi.</title>
        <authorList>
            <person name="Riley R."/>
            <person name="Salamov A.A."/>
            <person name="Brown D.W."/>
            <person name="Nagy L.G."/>
            <person name="Floudas D."/>
            <person name="Held B.W."/>
            <person name="Levasseur A."/>
            <person name="Lombard V."/>
            <person name="Morin E."/>
            <person name="Otillar R."/>
            <person name="Lindquist E.A."/>
            <person name="Sun H."/>
            <person name="LaButti K.M."/>
            <person name="Schmutz J."/>
            <person name="Jabbour D."/>
            <person name="Luo H."/>
            <person name="Baker S.E."/>
            <person name="Pisabarro A.G."/>
            <person name="Walton J.D."/>
            <person name="Blanchette R.A."/>
            <person name="Henrissat B."/>
            <person name="Martin F."/>
            <person name="Cullen D."/>
            <person name="Hibbett D.S."/>
            <person name="Grigoriev I.V."/>
        </authorList>
    </citation>
    <scope>NUCLEOTIDE SEQUENCE [LARGE SCALE GENOMIC DNA]</scope>
    <source>
        <strain evidence="2">MUCL 33604</strain>
    </source>
</reference>
<accession>A0A067PRS0</accession>
<evidence type="ECO:0000313" key="2">
    <source>
        <dbReference type="Proteomes" id="UP000027265"/>
    </source>
</evidence>
<sequence>MTFLLTAGAVMGGLNTGIPKLSLSWTLVFGPPEPSADAEEVVEEVVEKVVEPAALFRRICLFPTELSTHLLYTLLTLRGESHLLQAEYLRTSRISRWICIMYFKEIEYSRGVGQTKVDAREEAARICVEAMAYRRLGSEPIIPPSNQNCFVI</sequence>
<name>A0A067PRS0_9AGAM</name>
<evidence type="ECO:0000313" key="1">
    <source>
        <dbReference type="EMBL" id="KDQ57518.1"/>
    </source>
</evidence>
<dbReference type="InParanoid" id="A0A067PRS0"/>
<keyword evidence="2" id="KW-1185">Reference proteome</keyword>
<protein>
    <recommendedName>
        <fullName evidence="3">DRBM domain-containing protein</fullName>
    </recommendedName>
</protein>
<dbReference type="OrthoDB" id="112668at2759"/>
<evidence type="ECO:0008006" key="3">
    <source>
        <dbReference type="Google" id="ProtNLM"/>
    </source>
</evidence>
<proteinExistence type="predicted"/>